<evidence type="ECO:0000256" key="2">
    <source>
        <dbReference type="ARBA" id="ARBA00023043"/>
    </source>
</evidence>
<dbReference type="AlphaFoldDB" id="A0A6U4MYI7"/>
<dbReference type="InterPro" id="IPR036770">
    <property type="entry name" value="Ankyrin_rpt-contain_sf"/>
</dbReference>
<keyword evidence="4" id="KW-0732">Signal</keyword>
<dbReference type="PROSITE" id="PS50297">
    <property type="entry name" value="ANK_REP_REGION"/>
    <property type="match status" value="1"/>
</dbReference>
<sequence>MHTAHDAKRAPPSHSGLKRHAAHSALLCLLAAAPSCSAFSAAPSILPSAAARAGFSPPISASRRHGTFASVRMLSEGSPPSTSDAASAVINAYSGEDEANVVSQLGFDMVMVRSSLKLEQRIRHKSSVSSALFAAVRMKRCDMVSSLLQLGANVEERDGKGRTPLMVAATKGDIETMKLLLLKGASALARDANGDTALLLAARGGQVASVELLRKPAVSLHHLYSPPHFKGFLWLSGGGATGGVTAEVVSEAVMQHKAVPLCKMNLDMVSINAALRLDTLLDTELLPATASKVAAPEEHVFSP</sequence>
<dbReference type="Gene3D" id="1.25.40.20">
    <property type="entry name" value="Ankyrin repeat-containing domain"/>
    <property type="match status" value="1"/>
</dbReference>
<dbReference type="SUPFAM" id="SSF48403">
    <property type="entry name" value="Ankyrin repeat"/>
    <property type="match status" value="1"/>
</dbReference>
<dbReference type="EMBL" id="HBFX01026737">
    <property type="protein sequence ID" value="CAD8963429.1"/>
    <property type="molecule type" value="Transcribed_RNA"/>
</dbReference>
<gene>
    <name evidence="6" type="ORF">HAND00432_LOCUS16220</name>
    <name evidence="5" type="ORF">HAND1043_LOCUS20487</name>
</gene>
<dbReference type="Pfam" id="PF12796">
    <property type="entry name" value="Ank_2"/>
    <property type="match status" value="1"/>
</dbReference>
<feature type="repeat" description="ANK" evidence="3">
    <location>
        <begin position="160"/>
        <end position="192"/>
    </location>
</feature>
<reference evidence="6" key="1">
    <citation type="submission" date="2021-01" db="EMBL/GenBank/DDBJ databases">
        <authorList>
            <person name="Corre E."/>
            <person name="Pelletier E."/>
            <person name="Niang G."/>
            <person name="Scheremetjew M."/>
            <person name="Finn R."/>
            <person name="Kale V."/>
            <person name="Holt S."/>
            <person name="Cochrane G."/>
            <person name="Meng A."/>
            <person name="Brown T."/>
            <person name="Cohen L."/>
        </authorList>
    </citation>
    <scope>NUCLEOTIDE SEQUENCE</scope>
    <source>
        <strain evidence="5">CCMP441</strain>
        <strain evidence="6">CCMP644</strain>
    </source>
</reference>
<evidence type="ECO:0000256" key="1">
    <source>
        <dbReference type="ARBA" id="ARBA00022737"/>
    </source>
</evidence>
<name>A0A6U4MYI7_HEMAN</name>
<feature type="signal peptide" evidence="4">
    <location>
        <begin position="1"/>
        <end position="38"/>
    </location>
</feature>
<dbReference type="PROSITE" id="PS50088">
    <property type="entry name" value="ANK_REPEAT"/>
    <property type="match status" value="1"/>
</dbReference>
<evidence type="ECO:0000256" key="4">
    <source>
        <dbReference type="SAM" id="SignalP"/>
    </source>
</evidence>
<evidence type="ECO:0000313" key="6">
    <source>
        <dbReference type="EMBL" id="CAD8963429.1"/>
    </source>
</evidence>
<keyword evidence="2 3" id="KW-0040">ANK repeat</keyword>
<evidence type="ECO:0000256" key="3">
    <source>
        <dbReference type="PROSITE-ProRule" id="PRU00023"/>
    </source>
</evidence>
<proteinExistence type="predicted"/>
<evidence type="ECO:0000313" key="5">
    <source>
        <dbReference type="EMBL" id="CAD8753980.1"/>
    </source>
</evidence>
<keyword evidence="1" id="KW-0677">Repeat</keyword>
<protein>
    <submittedName>
        <fullName evidence="6">Uncharacterized protein</fullName>
    </submittedName>
</protein>
<feature type="chain" id="PRO_5036192127" evidence="4">
    <location>
        <begin position="39"/>
        <end position="303"/>
    </location>
</feature>
<dbReference type="PANTHER" id="PTHR24171">
    <property type="entry name" value="ANKYRIN REPEAT DOMAIN-CONTAINING PROTEIN 39-RELATED"/>
    <property type="match status" value="1"/>
</dbReference>
<accession>A0A6U4MYI7</accession>
<dbReference type="SMART" id="SM00248">
    <property type="entry name" value="ANK"/>
    <property type="match status" value="3"/>
</dbReference>
<dbReference type="InterPro" id="IPR002110">
    <property type="entry name" value="Ankyrin_rpt"/>
</dbReference>
<organism evidence="6">
    <name type="scientific">Hemiselmis andersenii</name>
    <name type="common">Cryptophyte alga</name>
    <dbReference type="NCBI Taxonomy" id="464988"/>
    <lineage>
        <taxon>Eukaryota</taxon>
        <taxon>Cryptophyceae</taxon>
        <taxon>Cryptomonadales</taxon>
        <taxon>Hemiselmidaceae</taxon>
        <taxon>Hemiselmis</taxon>
    </lineage>
</organism>
<dbReference type="EMBL" id="HBFK01033808">
    <property type="protein sequence ID" value="CAD8753980.1"/>
    <property type="molecule type" value="Transcribed_RNA"/>
</dbReference>